<proteinExistence type="predicted"/>
<accession>A0A1I2XV56</accession>
<evidence type="ECO:0000313" key="1">
    <source>
        <dbReference type="EMBL" id="SFH16949.1"/>
    </source>
</evidence>
<dbReference type="AlphaFoldDB" id="A0A1I2XV56"/>
<name>A0A1I2XV56_9ACTN</name>
<evidence type="ECO:0000313" key="2">
    <source>
        <dbReference type="Proteomes" id="UP000181942"/>
    </source>
</evidence>
<dbReference type="Proteomes" id="UP000181942">
    <property type="component" value="Unassembled WGS sequence"/>
</dbReference>
<sequence>MADGDQGSLAAAALDDAFVAGAEEGVGPGGGQLCLADGALDPGVATCQWGRTCSCLRTGWSVARTSPTRRDGRRWGRRSCPGRARPAAGVRCRCRVRRSSPAPAAGSSGPVPVRLPALEGRRSWCRCAAATWRATPAFCGIRFCQAARHAVRGRRTVGSRSAGAAPTGWSRVRHGQLKARVADHVDCHHSDDQAHHPPDLPLHRPADFPRARTGLIIMALLTGRATSPRP</sequence>
<gene>
    <name evidence="1" type="ORF">SAMN02787118_15220</name>
</gene>
<protein>
    <submittedName>
        <fullName evidence="1">Uncharacterized protein</fullName>
    </submittedName>
</protein>
<organism evidence="1 2">
    <name type="scientific">Streptomyces mirabilis</name>
    <dbReference type="NCBI Taxonomy" id="68239"/>
    <lineage>
        <taxon>Bacteria</taxon>
        <taxon>Bacillati</taxon>
        <taxon>Actinomycetota</taxon>
        <taxon>Actinomycetes</taxon>
        <taxon>Kitasatosporales</taxon>
        <taxon>Streptomycetaceae</taxon>
        <taxon>Streptomyces</taxon>
    </lineage>
</organism>
<dbReference type="EMBL" id="FONR01000052">
    <property type="protein sequence ID" value="SFH16949.1"/>
    <property type="molecule type" value="Genomic_DNA"/>
</dbReference>
<reference evidence="1 2" key="1">
    <citation type="submission" date="2016-10" db="EMBL/GenBank/DDBJ databases">
        <authorList>
            <person name="de Groot N.N."/>
        </authorList>
    </citation>
    <scope>NUCLEOTIDE SEQUENCE [LARGE SCALE GENOMIC DNA]</scope>
    <source>
        <strain evidence="1 2">OK461</strain>
    </source>
</reference>